<comment type="caution">
    <text evidence="8">The sequence shown here is derived from an EMBL/GenBank/DDBJ whole genome shotgun (WGS) entry which is preliminary data.</text>
</comment>
<keyword evidence="3 6" id="KW-0812">Transmembrane</keyword>
<evidence type="ECO:0000313" key="8">
    <source>
        <dbReference type="EMBL" id="GGU62404.1"/>
    </source>
</evidence>
<dbReference type="InterPro" id="IPR037185">
    <property type="entry name" value="EmrE-like"/>
</dbReference>
<dbReference type="EMBL" id="BMRP01000008">
    <property type="protein sequence ID" value="GGU62404.1"/>
    <property type="molecule type" value="Genomic_DNA"/>
</dbReference>
<dbReference type="InterPro" id="IPR000620">
    <property type="entry name" value="EamA_dom"/>
</dbReference>
<keyword evidence="4 6" id="KW-1133">Transmembrane helix</keyword>
<feature type="transmembrane region" description="Helical" evidence="6">
    <location>
        <begin position="120"/>
        <end position="140"/>
    </location>
</feature>
<feature type="transmembrane region" description="Helical" evidence="6">
    <location>
        <begin position="279"/>
        <end position="297"/>
    </location>
</feature>
<reference evidence="9" key="1">
    <citation type="journal article" date="2019" name="Int. J. Syst. Evol. Microbiol.">
        <title>The Global Catalogue of Microorganisms (GCM) 10K type strain sequencing project: providing services to taxonomists for standard genome sequencing and annotation.</title>
        <authorList>
            <consortium name="The Broad Institute Genomics Platform"/>
            <consortium name="The Broad Institute Genome Sequencing Center for Infectious Disease"/>
            <person name="Wu L."/>
            <person name="Ma J."/>
        </authorList>
    </citation>
    <scope>NUCLEOTIDE SEQUENCE [LARGE SCALE GENOMIC DNA]</scope>
    <source>
        <strain evidence="9">JCM 3399</strain>
    </source>
</reference>
<dbReference type="InterPro" id="IPR050638">
    <property type="entry name" value="AA-Vitamin_Transporters"/>
</dbReference>
<feature type="transmembrane region" description="Helical" evidence="6">
    <location>
        <begin position="213"/>
        <end position="237"/>
    </location>
</feature>
<evidence type="ECO:0000259" key="7">
    <source>
        <dbReference type="Pfam" id="PF00892"/>
    </source>
</evidence>
<name>A0ABQ2V260_9ACTN</name>
<accession>A0ABQ2V260</accession>
<feature type="domain" description="EamA" evidence="7">
    <location>
        <begin position="182"/>
        <end position="317"/>
    </location>
</feature>
<evidence type="ECO:0000256" key="3">
    <source>
        <dbReference type="ARBA" id="ARBA00022692"/>
    </source>
</evidence>
<evidence type="ECO:0000256" key="1">
    <source>
        <dbReference type="ARBA" id="ARBA00004141"/>
    </source>
</evidence>
<feature type="transmembrane region" description="Helical" evidence="6">
    <location>
        <begin position="303"/>
        <end position="323"/>
    </location>
</feature>
<organism evidence="8 9">
    <name type="scientific">Streptomyces albospinus</name>
    <dbReference type="NCBI Taxonomy" id="285515"/>
    <lineage>
        <taxon>Bacteria</taxon>
        <taxon>Bacillati</taxon>
        <taxon>Actinomycetota</taxon>
        <taxon>Actinomycetes</taxon>
        <taxon>Kitasatosporales</taxon>
        <taxon>Streptomycetaceae</taxon>
        <taxon>Streptomyces</taxon>
    </lineage>
</organism>
<dbReference type="Proteomes" id="UP000654471">
    <property type="component" value="Unassembled WGS sequence"/>
</dbReference>
<dbReference type="SUPFAM" id="SSF103481">
    <property type="entry name" value="Multidrug resistance efflux transporter EmrE"/>
    <property type="match status" value="2"/>
</dbReference>
<keyword evidence="5 6" id="KW-0472">Membrane</keyword>
<sequence length="333" mass="33401">MHATPSSALPVGRGLAYVTLAATAWGTAGAAAALLYRGSGLGPISLTFWRTFGGLLILLAVRAVQRRRTATSSRPQQTYRRRTRIADLRTAVTRTAVTRTLVTGVALAVFQAAYFEAVEATGLAVGTVVTMGAGPVLIAIGARLLMGERLGAGGVLAVTGALAGLLILVLGDSGSATVRPAGVGYALLSAAGCAAMTLATRRLGKQGGDGDPYASTVSAFAVGAVCLLPLAAVEGLWPHAHDLGRSLVLIAYIAAVPTALAYGLYFAGLAAVRAATASVISLIEPVSAAAIAVLFLGERLTTATTAGTAVLLTAVAALAVTEARGAVAGVRRA</sequence>
<keyword evidence="9" id="KW-1185">Reference proteome</keyword>
<feature type="domain" description="EamA" evidence="7">
    <location>
        <begin position="13"/>
        <end position="169"/>
    </location>
</feature>
<evidence type="ECO:0000313" key="9">
    <source>
        <dbReference type="Proteomes" id="UP000654471"/>
    </source>
</evidence>
<gene>
    <name evidence="8" type="ORF">GCM10010211_29310</name>
</gene>
<feature type="transmembrane region" description="Helical" evidence="6">
    <location>
        <begin position="91"/>
        <end position="114"/>
    </location>
</feature>
<feature type="transmembrane region" description="Helical" evidence="6">
    <location>
        <begin position="48"/>
        <end position="64"/>
    </location>
</feature>
<evidence type="ECO:0000256" key="4">
    <source>
        <dbReference type="ARBA" id="ARBA00022989"/>
    </source>
</evidence>
<feature type="transmembrane region" description="Helical" evidence="6">
    <location>
        <begin position="152"/>
        <end position="171"/>
    </location>
</feature>
<evidence type="ECO:0000256" key="2">
    <source>
        <dbReference type="ARBA" id="ARBA00007362"/>
    </source>
</evidence>
<evidence type="ECO:0000256" key="5">
    <source>
        <dbReference type="ARBA" id="ARBA00023136"/>
    </source>
</evidence>
<feature type="transmembrane region" description="Helical" evidence="6">
    <location>
        <begin position="183"/>
        <end position="201"/>
    </location>
</feature>
<feature type="transmembrane region" description="Helical" evidence="6">
    <location>
        <begin position="249"/>
        <end position="272"/>
    </location>
</feature>
<dbReference type="Pfam" id="PF00892">
    <property type="entry name" value="EamA"/>
    <property type="match status" value="2"/>
</dbReference>
<comment type="similarity">
    <text evidence="2">Belongs to the EamA transporter family.</text>
</comment>
<protein>
    <submittedName>
        <fullName evidence="8">Membrane protein</fullName>
    </submittedName>
</protein>
<evidence type="ECO:0000256" key="6">
    <source>
        <dbReference type="SAM" id="Phobius"/>
    </source>
</evidence>
<comment type="subcellular location">
    <subcellularLocation>
        <location evidence="1">Membrane</location>
        <topology evidence="1">Multi-pass membrane protein</topology>
    </subcellularLocation>
</comment>
<proteinExistence type="inferred from homology"/>
<dbReference type="RefSeq" id="WP_189300007.1">
    <property type="nucleotide sequence ID" value="NZ_BMRP01000008.1"/>
</dbReference>
<dbReference type="PANTHER" id="PTHR32322:SF2">
    <property type="entry name" value="EAMA DOMAIN-CONTAINING PROTEIN"/>
    <property type="match status" value="1"/>
</dbReference>
<feature type="transmembrane region" description="Helical" evidence="6">
    <location>
        <begin position="15"/>
        <end position="36"/>
    </location>
</feature>
<dbReference type="PANTHER" id="PTHR32322">
    <property type="entry name" value="INNER MEMBRANE TRANSPORTER"/>
    <property type="match status" value="1"/>
</dbReference>